<evidence type="ECO:0000259" key="4">
    <source>
        <dbReference type="PROSITE" id="PS50042"/>
    </source>
</evidence>
<dbReference type="InterPro" id="IPR012318">
    <property type="entry name" value="HTH_CRP"/>
</dbReference>
<evidence type="ECO:0000256" key="3">
    <source>
        <dbReference type="ARBA" id="ARBA00023163"/>
    </source>
</evidence>
<dbReference type="OrthoDB" id="190787at2"/>
<feature type="domain" description="HTH crp-type" evidence="5">
    <location>
        <begin position="155"/>
        <end position="228"/>
    </location>
</feature>
<dbReference type="GO" id="GO:0003677">
    <property type="term" value="F:DNA binding"/>
    <property type="evidence" value="ECO:0007669"/>
    <property type="project" value="UniProtKB-KW"/>
</dbReference>
<dbReference type="Pfam" id="PF13545">
    <property type="entry name" value="HTH_Crp_2"/>
    <property type="match status" value="1"/>
</dbReference>
<name>A0A5B8FVT0_9RHOB</name>
<dbReference type="InterPro" id="IPR036390">
    <property type="entry name" value="WH_DNA-bd_sf"/>
</dbReference>
<keyword evidence="3" id="KW-0804">Transcription</keyword>
<dbReference type="InterPro" id="IPR014710">
    <property type="entry name" value="RmlC-like_jellyroll"/>
</dbReference>
<protein>
    <submittedName>
        <fullName evidence="6">Crp/Fnr family transcriptional regulator</fullName>
    </submittedName>
</protein>
<dbReference type="SMART" id="SM00419">
    <property type="entry name" value="HTH_CRP"/>
    <property type="match status" value="1"/>
</dbReference>
<proteinExistence type="predicted"/>
<keyword evidence="7" id="KW-1185">Reference proteome</keyword>
<evidence type="ECO:0000313" key="6">
    <source>
        <dbReference type="EMBL" id="QDL91270.1"/>
    </source>
</evidence>
<organism evidence="6 7">
    <name type="scientific">Paroceanicella profunda</name>
    <dbReference type="NCBI Taxonomy" id="2579971"/>
    <lineage>
        <taxon>Bacteria</taxon>
        <taxon>Pseudomonadati</taxon>
        <taxon>Pseudomonadota</taxon>
        <taxon>Alphaproteobacteria</taxon>
        <taxon>Rhodobacterales</taxon>
        <taxon>Paracoccaceae</taxon>
        <taxon>Paroceanicella</taxon>
    </lineage>
</organism>
<evidence type="ECO:0000256" key="1">
    <source>
        <dbReference type="ARBA" id="ARBA00023015"/>
    </source>
</evidence>
<dbReference type="PROSITE" id="PS50042">
    <property type="entry name" value="CNMP_BINDING_3"/>
    <property type="match status" value="1"/>
</dbReference>
<dbReference type="SUPFAM" id="SSF51206">
    <property type="entry name" value="cAMP-binding domain-like"/>
    <property type="match status" value="1"/>
</dbReference>
<dbReference type="Proteomes" id="UP000305888">
    <property type="component" value="Chromosome"/>
</dbReference>
<dbReference type="PANTHER" id="PTHR24567">
    <property type="entry name" value="CRP FAMILY TRANSCRIPTIONAL REGULATORY PROTEIN"/>
    <property type="match status" value="1"/>
</dbReference>
<dbReference type="PANTHER" id="PTHR24567:SF26">
    <property type="entry name" value="REGULATORY PROTEIN YEIL"/>
    <property type="match status" value="1"/>
</dbReference>
<dbReference type="GO" id="GO:0003700">
    <property type="term" value="F:DNA-binding transcription factor activity"/>
    <property type="evidence" value="ECO:0007669"/>
    <property type="project" value="TreeGrafter"/>
</dbReference>
<keyword evidence="2" id="KW-0238">DNA-binding</keyword>
<evidence type="ECO:0000256" key="2">
    <source>
        <dbReference type="ARBA" id="ARBA00023125"/>
    </source>
</evidence>
<reference evidence="6 7" key="1">
    <citation type="submission" date="2019-06" db="EMBL/GenBank/DDBJ databases">
        <title>Genome sequence of Rhodobacteraceae bacterium D4M1.</title>
        <authorList>
            <person name="Cao J."/>
        </authorList>
    </citation>
    <scope>NUCLEOTIDE SEQUENCE [LARGE SCALE GENOMIC DNA]</scope>
    <source>
        <strain evidence="6 7">D4M1</strain>
    </source>
</reference>
<dbReference type="RefSeq" id="WP_138575668.1">
    <property type="nucleotide sequence ID" value="NZ_CP040818.1"/>
</dbReference>
<dbReference type="AlphaFoldDB" id="A0A5B8FVT0"/>
<accession>A0A5B8FVT0</accession>
<dbReference type="CDD" id="cd00038">
    <property type="entry name" value="CAP_ED"/>
    <property type="match status" value="1"/>
</dbReference>
<dbReference type="GO" id="GO:0005829">
    <property type="term" value="C:cytosol"/>
    <property type="evidence" value="ECO:0007669"/>
    <property type="project" value="TreeGrafter"/>
</dbReference>
<dbReference type="InterPro" id="IPR018490">
    <property type="entry name" value="cNMP-bd_dom_sf"/>
</dbReference>
<evidence type="ECO:0000313" key="7">
    <source>
        <dbReference type="Proteomes" id="UP000305888"/>
    </source>
</evidence>
<dbReference type="KEGG" id="ppru:FDP22_05420"/>
<dbReference type="Pfam" id="PF00027">
    <property type="entry name" value="cNMP_binding"/>
    <property type="match status" value="1"/>
</dbReference>
<evidence type="ECO:0000259" key="5">
    <source>
        <dbReference type="PROSITE" id="PS51063"/>
    </source>
</evidence>
<sequence>MAEPTGRKLWGLTVRFREGSLLSMLEQPSLDALGMRWRARNYPLGSLMINADDPERDVWFLLTGAAKATVFTENGREVAFLGLAPGDCFGEFSAIDQAPRSSSVVAQTDCIAARISATAFRDLVSERPDFSFALCRILVAKLRGMTERMTDISALTAPQRAAREVLRLARANRLGTSDRARIATPPTQLEIAGYLSTNRETVAREMGRMLKAGLIRREGRSLIVPSITALEEDITLDALNSTGV</sequence>
<feature type="domain" description="Cyclic nucleotide-binding" evidence="4">
    <location>
        <begin position="21"/>
        <end position="124"/>
    </location>
</feature>
<gene>
    <name evidence="6" type="ORF">FDP22_05420</name>
</gene>
<dbReference type="EMBL" id="CP040818">
    <property type="protein sequence ID" value="QDL91270.1"/>
    <property type="molecule type" value="Genomic_DNA"/>
</dbReference>
<dbReference type="Gene3D" id="2.60.120.10">
    <property type="entry name" value="Jelly Rolls"/>
    <property type="match status" value="1"/>
</dbReference>
<dbReference type="InterPro" id="IPR000595">
    <property type="entry name" value="cNMP-bd_dom"/>
</dbReference>
<dbReference type="SMART" id="SM00100">
    <property type="entry name" value="cNMP"/>
    <property type="match status" value="1"/>
</dbReference>
<keyword evidence="1" id="KW-0805">Transcription regulation</keyword>
<dbReference type="InterPro" id="IPR050397">
    <property type="entry name" value="Env_Response_Regulators"/>
</dbReference>
<dbReference type="PROSITE" id="PS51063">
    <property type="entry name" value="HTH_CRP_2"/>
    <property type="match status" value="1"/>
</dbReference>
<dbReference type="SUPFAM" id="SSF46785">
    <property type="entry name" value="Winged helix' DNA-binding domain"/>
    <property type="match status" value="1"/>
</dbReference>